<dbReference type="GO" id="GO:0016787">
    <property type="term" value="F:hydrolase activity"/>
    <property type="evidence" value="ECO:0007669"/>
    <property type="project" value="UniProtKB-KW"/>
</dbReference>
<dbReference type="SUPFAM" id="SSF110296">
    <property type="entry name" value="Oligoxyloglucan reducing end-specific cellobiohydrolase"/>
    <property type="match status" value="1"/>
</dbReference>
<organism evidence="2 3">
    <name type="scientific">Nitrogeniibacter mangrovi</name>
    <dbReference type="NCBI Taxonomy" id="2016596"/>
    <lineage>
        <taxon>Bacteria</taxon>
        <taxon>Pseudomonadati</taxon>
        <taxon>Pseudomonadota</taxon>
        <taxon>Betaproteobacteria</taxon>
        <taxon>Rhodocyclales</taxon>
        <taxon>Zoogloeaceae</taxon>
        <taxon>Nitrogeniibacter</taxon>
    </lineage>
</organism>
<keyword evidence="1" id="KW-0732">Signal</keyword>
<keyword evidence="3" id="KW-1185">Reference proteome</keyword>
<protein>
    <submittedName>
        <fullName evidence="2">Glycosyl hydrolase</fullName>
    </submittedName>
</protein>
<evidence type="ECO:0000313" key="2">
    <source>
        <dbReference type="EMBL" id="QID19770.1"/>
    </source>
</evidence>
<feature type="chain" id="PRO_5025657565" evidence="1">
    <location>
        <begin position="25"/>
        <end position="316"/>
    </location>
</feature>
<evidence type="ECO:0000313" key="3">
    <source>
        <dbReference type="Proteomes" id="UP000501991"/>
    </source>
</evidence>
<dbReference type="EMBL" id="CP048836">
    <property type="protein sequence ID" value="QID19770.1"/>
    <property type="molecule type" value="Genomic_DNA"/>
</dbReference>
<name>A0A6C1BBI8_9RHOO</name>
<dbReference type="Gene3D" id="2.130.10.10">
    <property type="entry name" value="YVTN repeat-like/Quinoprotein amine dehydrogenase"/>
    <property type="match status" value="2"/>
</dbReference>
<gene>
    <name evidence="2" type="ORF">G3580_08290</name>
</gene>
<reference evidence="2 3" key="1">
    <citation type="submission" date="2020-02" db="EMBL/GenBank/DDBJ databases">
        <title>Nitrogenibacter mangrovi gen. nov., sp. nov. isolated from mangrove sediment, a denitrifying betaproteobacterium.</title>
        <authorList>
            <person name="Liao H."/>
            <person name="Tian Y."/>
        </authorList>
    </citation>
    <scope>NUCLEOTIDE SEQUENCE [LARGE SCALE GENOMIC DNA]</scope>
    <source>
        <strain evidence="2 3">M9-3-2</strain>
    </source>
</reference>
<dbReference type="AlphaFoldDB" id="A0A6C1BBI8"/>
<evidence type="ECO:0000256" key="1">
    <source>
        <dbReference type="SAM" id="SignalP"/>
    </source>
</evidence>
<proteinExistence type="predicted"/>
<sequence>MGRHWRLMTSVASLLVLAGCSGSADLSAVHAEEQRPVKRYDVVQSLVSNDKVIVAGLQNGAVLVSSDGGHKWRRESLDSASMVGLTTCPDGTLLGIDFHKKVWHADAEAAKWTSVAMDKPRVPLTVACDVVGRWWVAGTRSQIAYSADKGASWHLTDLGEDAQITAIQFLDKDYGVATAEFGMVFVTEDGGQSWNRRTDMPNEFYPYDALYVSREHGFVSGLAGQMLVTDDGGQSWTAQKNTTGAPLYRLFELNGIPHGVGAGGVVAYLDGDTWRPVAYPDQMPVFFGAGAAVNPQKAVVAGGPGGLLRVIAAAGQ</sequence>
<dbReference type="PANTHER" id="PTHR47199:SF2">
    <property type="entry name" value="PHOTOSYSTEM II STABILITY_ASSEMBLY FACTOR HCF136, CHLOROPLASTIC"/>
    <property type="match status" value="1"/>
</dbReference>
<dbReference type="Proteomes" id="UP000501991">
    <property type="component" value="Chromosome"/>
</dbReference>
<keyword evidence="2" id="KW-0378">Hydrolase</keyword>
<dbReference type="PROSITE" id="PS51257">
    <property type="entry name" value="PROKAR_LIPOPROTEIN"/>
    <property type="match status" value="1"/>
</dbReference>
<dbReference type="PANTHER" id="PTHR47199">
    <property type="entry name" value="PHOTOSYSTEM II STABILITY/ASSEMBLY FACTOR HCF136, CHLOROPLASTIC"/>
    <property type="match status" value="1"/>
</dbReference>
<dbReference type="InterPro" id="IPR015943">
    <property type="entry name" value="WD40/YVTN_repeat-like_dom_sf"/>
</dbReference>
<feature type="signal peptide" evidence="1">
    <location>
        <begin position="1"/>
        <end position="24"/>
    </location>
</feature>
<dbReference type="KEGG" id="azq:G3580_08290"/>
<accession>A0A6C1BBI8</accession>